<proteinExistence type="predicted"/>
<sequence length="311" mass="35050">MQIEQSFSDYTSKNEIISGSGNYYIHNAIFSFHYRNRAIYLNSNSKVFLETCTFYNNSSTERGGSFYIKDSDCVLVHICILLSSIVENNLYGCGYYIWSVKNSNSKSYAFESSVSQCSGISASLYHLRGDIKVSNMNTSYHEITQVAAYSIQVPTGTGIINFTTASNASSTDYAVIENSIGKFNITKCNYLNNEYTGSTNGIIYCSSSCTYSSCSFIGNKGNYLFNKKPTIDNCYFNNNEVRQTTFDSIEPLDSFISHYSTYCIAAKNEENKDDTFKKYKEEKLKMKNLKNVVKKIYRTPLVGAVNLSVLK</sequence>
<dbReference type="AlphaFoldDB" id="A2FRZ5"/>
<dbReference type="KEGG" id="tva:4750034"/>
<reference evidence="1" key="1">
    <citation type="submission" date="2006-10" db="EMBL/GenBank/DDBJ databases">
        <authorList>
            <person name="Amadeo P."/>
            <person name="Zhao Q."/>
            <person name="Wortman J."/>
            <person name="Fraser-Liggett C."/>
            <person name="Carlton J."/>
        </authorList>
    </citation>
    <scope>NUCLEOTIDE SEQUENCE</scope>
    <source>
        <strain evidence="1">G3</strain>
    </source>
</reference>
<reference evidence="1" key="2">
    <citation type="journal article" date="2007" name="Science">
        <title>Draft genome sequence of the sexually transmitted pathogen Trichomonas vaginalis.</title>
        <authorList>
            <person name="Carlton J.M."/>
            <person name="Hirt R.P."/>
            <person name="Silva J.C."/>
            <person name="Delcher A.L."/>
            <person name="Schatz M."/>
            <person name="Zhao Q."/>
            <person name="Wortman J.R."/>
            <person name="Bidwell S.L."/>
            <person name="Alsmark U.C.M."/>
            <person name="Besteiro S."/>
            <person name="Sicheritz-Ponten T."/>
            <person name="Noel C.J."/>
            <person name="Dacks J.B."/>
            <person name="Foster P.G."/>
            <person name="Simillion C."/>
            <person name="Van de Peer Y."/>
            <person name="Miranda-Saavedra D."/>
            <person name="Barton G.J."/>
            <person name="Westrop G.D."/>
            <person name="Mueller S."/>
            <person name="Dessi D."/>
            <person name="Fiori P.L."/>
            <person name="Ren Q."/>
            <person name="Paulsen I."/>
            <person name="Zhang H."/>
            <person name="Bastida-Corcuera F.D."/>
            <person name="Simoes-Barbosa A."/>
            <person name="Brown M.T."/>
            <person name="Hayes R.D."/>
            <person name="Mukherjee M."/>
            <person name="Okumura C.Y."/>
            <person name="Schneider R."/>
            <person name="Smith A.J."/>
            <person name="Vanacova S."/>
            <person name="Villalvazo M."/>
            <person name="Haas B.J."/>
            <person name="Pertea M."/>
            <person name="Feldblyum T.V."/>
            <person name="Utterback T.R."/>
            <person name="Shu C.L."/>
            <person name="Osoegawa K."/>
            <person name="de Jong P.J."/>
            <person name="Hrdy I."/>
            <person name="Horvathova L."/>
            <person name="Zubacova Z."/>
            <person name="Dolezal P."/>
            <person name="Malik S.B."/>
            <person name="Logsdon J.M. Jr."/>
            <person name="Henze K."/>
            <person name="Gupta A."/>
            <person name="Wang C.C."/>
            <person name="Dunne R.L."/>
            <person name="Upcroft J.A."/>
            <person name="Upcroft P."/>
            <person name="White O."/>
            <person name="Salzberg S.L."/>
            <person name="Tang P."/>
            <person name="Chiu C.-H."/>
            <person name="Lee Y.-S."/>
            <person name="Embley T.M."/>
            <person name="Coombs G.H."/>
            <person name="Mottram J.C."/>
            <person name="Tachezy J."/>
            <person name="Fraser-Liggett C.M."/>
            <person name="Johnson P.J."/>
        </authorList>
    </citation>
    <scope>NUCLEOTIDE SEQUENCE [LARGE SCALE GENOMIC DNA]</scope>
    <source>
        <strain evidence="1">G3</strain>
    </source>
</reference>
<dbReference type="InParanoid" id="A2FRZ5"/>
<dbReference type="EMBL" id="DS113973">
    <property type="protein sequence ID" value="EAX92323.1"/>
    <property type="molecule type" value="Genomic_DNA"/>
</dbReference>
<dbReference type="VEuPathDB" id="TrichDB:TVAGG3_0744710"/>
<evidence type="ECO:0008006" key="3">
    <source>
        <dbReference type="Google" id="ProtNLM"/>
    </source>
</evidence>
<name>A2FRZ5_TRIV3</name>
<dbReference type="VEuPathDB" id="TrichDB:TVAG_200590"/>
<gene>
    <name evidence="1" type="ORF">TVAG_200590</name>
</gene>
<keyword evidence="2" id="KW-1185">Reference proteome</keyword>
<evidence type="ECO:0000313" key="2">
    <source>
        <dbReference type="Proteomes" id="UP000001542"/>
    </source>
</evidence>
<organism evidence="1 2">
    <name type="scientific">Trichomonas vaginalis (strain ATCC PRA-98 / G3)</name>
    <dbReference type="NCBI Taxonomy" id="412133"/>
    <lineage>
        <taxon>Eukaryota</taxon>
        <taxon>Metamonada</taxon>
        <taxon>Parabasalia</taxon>
        <taxon>Trichomonadida</taxon>
        <taxon>Trichomonadidae</taxon>
        <taxon>Trichomonas</taxon>
    </lineage>
</organism>
<protein>
    <recommendedName>
        <fullName evidence="3">Right handed beta helix domain-containing protein</fullName>
    </recommendedName>
</protein>
<dbReference type="Proteomes" id="UP000001542">
    <property type="component" value="Unassembled WGS sequence"/>
</dbReference>
<evidence type="ECO:0000313" key="1">
    <source>
        <dbReference type="EMBL" id="EAX92323.1"/>
    </source>
</evidence>
<accession>A2FRZ5</accession>